<dbReference type="PANTHER" id="PTHR40462:SF1">
    <property type="entry name" value="EXPRESSED PROTEIN"/>
    <property type="match status" value="1"/>
</dbReference>
<sequence length="104" mass="11307">MDFIKNAAQNLNNAGNNDNNNNSNDPKNAVMGALNTVMGGGKSAEEKEDMLDKAIDYAQEHVLKQGPQDNEDAVEQATDKIIAGAVRDQYKKLTGNEFPLAEKK</sequence>
<evidence type="ECO:0000313" key="3">
    <source>
        <dbReference type="Proteomes" id="UP001556367"/>
    </source>
</evidence>
<comment type="caution">
    <text evidence="2">The sequence shown here is derived from an EMBL/GenBank/DDBJ whole genome shotgun (WGS) entry which is preliminary data.</text>
</comment>
<keyword evidence="3" id="KW-1185">Reference proteome</keyword>
<gene>
    <name evidence="2" type="ORF">HGRIS_014036</name>
</gene>
<feature type="region of interest" description="Disordered" evidence="1">
    <location>
        <begin position="1"/>
        <end position="33"/>
    </location>
</feature>
<feature type="compositionally biased region" description="Low complexity" evidence="1">
    <location>
        <begin position="1"/>
        <end position="29"/>
    </location>
</feature>
<reference evidence="3" key="1">
    <citation type="submission" date="2024-06" db="EMBL/GenBank/DDBJ databases">
        <title>Multi-omics analyses provide insights into the biosynthesis of the anticancer antibiotic pleurotin in Hohenbuehelia grisea.</title>
        <authorList>
            <person name="Weaver J.A."/>
            <person name="Alberti F."/>
        </authorList>
    </citation>
    <scope>NUCLEOTIDE SEQUENCE [LARGE SCALE GENOMIC DNA]</scope>
    <source>
        <strain evidence="3">T-177</strain>
    </source>
</reference>
<protein>
    <submittedName>
        <fullName evidence="2">Uncharacterized protein</fullName>
    </submittedName>
</protein>
<proteinExistence type="predicted"/>
<evidence type="ECO:0000313" key="2">
    <source>
        <dbReference type="EMBL" id="KAL0958705.1"/>
    </source>
</evidence>
<dbReference type="EMBL" id="JASNQZ010000003">
    <property type="protein sequence ID" value="KAL0958705.1"/>
    <property type="molecule type" value="Genomic_DNA"/>
</dbReference>
<name>A0ABR3JU56_9AGAR</name>
<dbReference type="Proteomes" id="UP001556367">
    <property type="component" value="Unassembled WGS sequence"/>
</dbReference>
<dbReference type="PANTHER" id="PTHR40462">
    <property type="entry name" value="CHROMOSOME 1, WHOLE GENOME SHOTGUN SEQUENCE"/>
    <property type="match status" value="1"/>
</dbReference>
<accession>A0ABR3JU56</accession>
<evidence type="ECO:0000256" key="1">
    <source>
        <dbReference type="SAM" id="MobiDB-lite"/>
    </source>
</evidence>
<organism evidence="2 3">
    <name type="scientific">Hohenbuehelia grisea</name>
    <dbReference type="NCBI Taxonomy" id="104357"/>
    <lineage>
        <taxon>Eukaryota</taxon>
        <taxon>Fungi</taxon>
        <taxon>Dikarya</taxon>
        <taxon>Basidiomycota</taxon>
        <taxon>Agaricomycotina</taxon>
        <taxon>Agaricomycetes</taxon>
        <taxon>Agaricomycetidae</taxon>
        <taxon>Agaricales</taxon>
        <taxon>Pleurotineae</taxon>
        <taxon>Pleurotaceae</taxon>
        <taxon>Hohenbuehelia</taxon>
    </lineage>
</organism>